<feature type="binding site" evidence="1">
    <location>
        <position position="58"/>
    </location>
    <ligand>
        <name>substrate</name>
    </ligand>
</feature>
<dbReference type="CDD" id="cd07067">
    <property type="entry name" value="HP_PGM_like"/>
    <property type="match status" value="1"/>
</dbReference>
<dbReference type="Pfam" id="PF00300">
    <property type="entry name" value="His_Phos_1"/>
    <property type="match status" value="1"/>
</dbReference>
<dbReference type="InterPro" id="IPR029033">
    <property type="entry name" value="His_PPase_superfam"/>
</dbReference>
<sequence length="161" mass="17589">MKTLLLIRHAKSSWDHFGVSDHDRPLNDRGLRDAPMMGRRLAERGLVPDVILSSTALRARATAKLIADALGFGAARIKTDERLYSASADEVLQVVGELGSDVVCAAVVGHNPETALLAHQFSDEIHEMPTCAVAEFTFEIDSWRELADAEPVSVRVDTPRS</sequence>
<evidence type="ECO:0000313" key="2">
    <source>
        <dbReference type="EMBL" id="RXZ67863.1"/>
    </source>
</evidence>
<dbReference type="OrthoDB" id="9810154at2"/>
<gene>
    <name evidence="2" type="ORF">ESP51_15805</name>
</gene>
<dbReference type="PANTHER" id="PTHR47623:SF1">
    <property type="entry name" value="OS09G0287300 PROTEIN"/>
    <property type="match status" value="1"/>
</dbReference>
<dbReference type="InterPro" id="IPR013078">
    <property type="entry name" value="His_Pase_superF_clade-1"/>
</dbReference>
<name>A0A4Q2KVL1_9MICO</name>
<comment type="caution">
    <text evidence="2">The sequence shown here is derived from an EMBL/GenBank/DDBJ whole genome shotgun (WGS) entry which is preliminary data.</text>
</comment>
<evidence type="ECO:0000313" key="3">
    <source>
        <dbReference type="Proteomes" id="UP000293865"/>
    </source>
</evidence>
<dbReference type="RefSeq" id="WP_129521857.1">
    <property type="nucleotide sequence ID" value="NZ_SDPN01000037.1"/>
</dbReference>
<reference evidence="2 3" key="1">
    <citation type="submission" date="2019-01" db="EMBL/GenBank/DDBJ databases">
        <title>Agromyces.</title>
        <authorList>
            <person name="Li J."/>
        </authorList>
    </citation>
    <scope>NUCLEOTIDE SEQUENCE [LARGE SCALE GENOMIC DNA]</scope>
    <source>
        <strain evidence="2 3">DSM 15934</strain>
    </source>
</reference>
<organism evidence="2 3">
    <name type="scientific">Agromyces albus</name>
    <dbReference type="NCBI Taxonomy" id="205332"/>
    <lineage>
        <taxon>Bacteria</taxon>
        <taxon>Bacillati</taxon>
        <taxon>Actinomycetota</taxon>
        <taxon>Actinomycetes</taxon>
        <taxon>Micrococcales</taxon>
        <taxon>Microbacteriaceae</taxon>
        <taxon>Agromyces</taxon>
    </lineage>
</organism>
<dbReference type="PANTHER" id="PTHR47623">
    <property type="entry name" value="OS09G0287300 PROTEIN"/>
    <property type="match status" value="1"/>
</dbReference>
<dbReference type="Gene3D" id="3.40.50.1240">
    <property type="entry name" value="Phosphoglycerate mutase-like"/>
    <property type="match status" value="1"/>
</dbReference>
<protein>
    <submittedName>
        <fullName evidence="2">Histidine phosphatase family protein</fullName>
    </submittedName>
</protein>
<dbReference type="EMBL" id="SDPN01000037">
    <property type="protein sequence ID" value="RXZ67863.1"/>
    <property type="molecule type" value="Genomic_DNA"/>
</dbReference>
<dbReference type="SUPFAM" id="SSF53254">
    <property type="entry name" value="Phosphoglycerate mutase-like"/>
    <property type="match status" value="1"/>
</dbReference>
<dbReference type="Proteomes" id="UP000293865">
    <property type="component" value="Unassembled WGS sequence"/>
</dbReference>
<proteinExistence type="predicted"/>
<dbReference type="AlphaFoldDB" id="A0A4Q2KVL1"/>
<keyword evidence="3" id="KW-1185">Reference proteome</keyword>
<accession>A0A4Q2KVL1</accession>
<evidence type="ECO:0000256" key="1">
    <source>
        <dbReference type="PIRSR" id="PIRSR613078-2"/>
    </source>
</evidence>
<dbReference type="SMART" id="SM00855">
    <property type="entry name" value="PGAM"/>
    <property type="match status" value="1"/>
</dbReference>